<dbReference type="Proteomes" id="UP000196710">
    <property type="component" value="Chromosome"/>
</dbReference>
<protein>
    <submittedName>
        <fullName evidence="2">Uncharacterized protein</fullName>
    </submittedName>
</protein>
<proteinExistence type="predicted"/>
<dbReference type="EMBL" id="CP021422">
    <property type="protein sequence ID" value="ASB39296.1"/>
    <property type="molecule type" value="Genomic_DNA"/>
</dbReference>
<feature type="transmembrane region" description="Helical" evidence="1">
    <location>
        <begin position="25"/>
        <end position="48"/>
    </location>
</feature>
<evidence type="ECO:0000313" key="3">
    <source>
        <dbReference type="Proteomes" id="UP000196710"/>
    </source>
</evidence>
<feature type="transmembrane region" description="Helical" evidence="1">
    <location>
        <begin position="54"/>
        <end position="75"/>
    </location>
</feature>
<accession>A0ABM6L1R1</accession>
<keyword evidence="1" id="KW-0812">Transmembrane</keyword>
<feature type="transmembrane region" description="Helical" evidence="1">
    <location>
        <begin position="182"/>
        <end position="201"/>
    </location>
</feature>
<organism evidence="2 3">
    <name type="scientific">Acutalibacter muris</name>
    <dbReference type="NCBI Taxonomy" id="1796620"/>
    <lineage>
        <taxon>Bacteria</taxon>
        <taxon>Bacillati</taxon>
        <taxon>Bacillota</taxon>
        <taxon>Clostridia</taxon>
        <taxon>Eubacteriales</taxon>
        <taxon>Acutalibacteraceae</taxon>
        <taxon>Acutalibacter</taxon>
    </lineage>
</organism>
<keyword evidence="1" id="KW-0472">Membrane</keyword>
<evidence type="ECO:0000313" key="2">
    <source>
        <dbReference type="EMBL" id="ASB39296.1"/>
    </source>
</evidence>
<feature type="transmembrane region" description="Helical" evidence="1">
    <location>
        <begin position="84"/>
        <end position="105"/>
    </location>
</feature>
<reference evidence="3" key="1">
    <citation type="submission" date="2017-05" db="EMBL/GenBank/DDBJ databases">
        <title>Improved OligoMM genomes.</title>
        <authorList>
            <person name="Garzetti D."/>
        </authorList>
    </citation>
    <scope>NUCLEOTIDE SEQUENCE [LARGE SCALE GENOMIC DNA]</scope>
    <source>
        <strain evidence="3">KB18</strain>
    </source>
</reference>
<sequence length="433" mass="47474">MVYFPVLLFCTAGLFMALLQERYRMLATVGIMAGAYIIAAVAASLLGGKFEGPVISIHGPALAGTLILLAASVFVHQNNILQQLFVALLSMANLSFLMLFLPLLLGAMPFGVAGAPGGVISVLATLLFFLLMGLCLYRPMERFGQRGPSLFLCGMTVLSLILYLLCIGKLDMVFGLESPGRRLFLAALVYCALIFCFRSIYQAGRWQSQAARQESREKMIALQSADYLDILAAVRQVRAAHKNGEYALDTVAQLLRDGQEGEVPDYIASYKRTALGNPILGRYNENPYLNAVIATKAAFAAQNRIDFECNAAAMEVPVRTAELCIMTDELLTRAANDAAAWEGPRRLRFTAIPGEDTLRLEVVFTGELPKREKFSIKGRQFRDLLNWLFDDPAPEETELKGLDNSAEIVLSYSGSLTVSEAEDGVIIRAALRF</sequence>
<keyword evidence="3" id="KW-1185">Reference proteome</keyword>
<keyword evidence="1" id="KW-1133">Transmembrane helix</keyword>
<gene>
    <name evidence="2" type="ORF">ADH66_00655</name>
</gene>
<feature type="transmembrane region" description="Helical" evidence="1">
    <location>
        <begin position="117"/>
        <end position="137"/>
    </location>
</feature>
<name>A0ABM6L1R1_9FIRM</name>
<evidence type="ECO:0000256" key="1">
    <source>
        <dbReference type="SAM" id="Phobius"/>
    </source>
</evidence>
<feature type="transmembrane region" description="Helical" evidence="1">
    <location>
        <begin position="149"/>
        <end position="170"/>
    </location>
</feature>